<dbReference type="EMBL" id="BAZW01000096">
    <property type="protein sequence ID" value="GAO27765.1"/>
    <property type="molecule type" value="Genomic_DNA"/>
</dbReference>
<dbReference type="STRING" id="1236989.JCM15548_14615"/>
<feature type="domain" description="Gp5/Type VI secretion system Vgr protein OB-fold" evidence="1">
    <location>
        <begin position="81"/>
        <end position="159"/>
    </location>
</feature>
<comment type="caution">
    <text evidence="2">The sequence shown here is derived from an EMBL/GenBank/DDBJ whole genome shotgun (WGS) entry which is preliminary data.</text>
</comment>
<accession>A0A0E9LSD0</accession>
<name>A0A0E9LSD0_9BACT</name>
<dbReference type="Gene3D" id="3.10.450.190">
    <property type="match status" value="1"/>
</dbReference>
<reference evidence="2 3" key="1">
    <citation type="journal article" date="2015" name="Microbes Environ.">
        <title>Distribution and evolution of nitrogen fixation genes in the phylum bacteroidetes.</title>
        <authorList>
            <person name="Inoue J."/>
            <person name="Oshima K."/>
            <person name="Suda W."/>
            <person name="Sakamoto M."/>
            <person name="Iino T."/>
            <person name="Noda S."/>
            <person name="Hongoh Y."/>
            <person name="Hattori M."/>
            <person name="Ohkuma M."/>
        </authorList>
    </citation>
    <scope>NUCLEOTIDE SEQUENCE [LARGE SCALE GENOMIC DNA]</scope>
    <source>
        <strain evidence="2">JCM 15548</strain>
    </source>
</reference>
<dbReference type="SUPFAM" id="SSF69349">
    <property type="entry name" value="Phage fibre proteins"/>
    <property type="match status" value="1"/>
</dbReference>
<dbReference type="InterPro" id="IPR037026">
    <property type="entry name" value="Vgr_OB-fold_dom_sf"/>
</dbReference>
<dbReference type="SUPFAM" id="SSF69255">
    <property type="entry name" value="gp5 N-terminal domain-like"/>
    <property type="match status" value="1"/>
</dbReference>
<dbReference type="Gene3D" id="2.40.50.230">
    <property type="entry name" value="Gp5 N-terminal domain"/>
    <property type="match status" value="1"/>
</dbReference>
<gene>
    <name evidence="2" type="ORF">JCM15548_14615</name>
</gene>
<proteinExistence type="predicted"/>
<protein>
    <submittedName>
        <fullName evidence="2">VgrG protein</fullName>
    </submittedName>
</protein>
<dbReference type="AlphaFoldDB" id="A0A0E9LSD0"/>
<sequence>MFEGQSNTCGIRLGEMVSTRLPESLQQDVGPDLGRYRVLEITHTVDDKGLYANTFKGVAGATETLPLPENVTPPTAFPELATVIDNADPENLGRVRVRFLWQNSDQNSNWIRVQTPDAGTSGVIEKNRGLFFIPEIDDQVMVAFEQGDPARPYVAGSLFHQGNSGGMAPDNNLKSITTRSGHTIEFDDTDGAEKINIRDNGGSVITFDTKEKSLLIQSVENIDISAKNIRLSAQEKVSIGAQQNVEIAAEADVNTLAKGNVTTQSDGDTTLAAKGALTAEATADATIKGQNVTIEGKVAADLIGMQTSVQGQMTAVQGASGKVEVM</sequence>
<dbReference type="InterPro" id="IPR006531">
    <property type="entry name" value="Gp5/Vgr_OB"/>
</dbReference>
<organism evidence="2 3">
    <name type="scientific">Geofilum rubicundum JCM 15548</name>
    <dbReference type="NCBI Taxonomy" id="1236989"/>
    <lineage>
        <taxon>Bacteria</taxon>
        <taxon>Pseudomonadati</taxon>
        <taxon>Bacteroidota</taxon>
        <taxon>Bacteroidia</taxon>
        <taxon>Marinilabiliales</taxon>
        <taxon>Marinilabiliaceae</taxon>
        <taxon>Geofilum</taxon>
    </lineage>
</organism>
<dbReference type="Pfam" id="PF04717">
    <property type="entry name" value="Phage_base_V"/>
    <property type="match status" value="1"/>
</dbReference>
<evidence type="ECO:0000313" key="2">
    <source>
        <dbReference type="EMBL" id="GAO27765.1"/>
    </source>
</evidence>
<dbReference type="Proteomes" id="UP000032900">
    <property type="component" value="Unassembled WGS sequence"/>
</dbReference>
<keyword evidence="3" id="KW-1185">Reference proteome</keyword>
<evidence type="ECO:0000259" key="1">
    <source>
        <dbReference type="Pfam" id="PF04717"/>
    </source>
</evidence>
<evidence type="ECO:0000313" key="3">
    <source>
        <dbReference type="Proteomes" id="UP000032900"/>
    </source>
</evidence>